<feature type="transmembrane region" description="Helical" evidence="4">
    <location>
        <begin position="21"/>
        <end position="42"/>
    </location>
</feature>
<sequence>METAKRIGTENEQARTPRQKKLILLGILVLILIFVMLSLAIIELNKRDLKKLVFIHPTEKTFLKTKTVSARVVQSHTETIYVNASKGSIKEIFVKEGETVAKGQQLFSYEGSALKAELGQAEINKQLAETSVQQLKEQITSLETDLLEAESTNTPVTSDATNTTVTTNLTDMGDSDNIADQSILSLNAELNTAKADSRAAELKVEKYTLEAEKLKAELDSLIVSSNTAGVIVNLNQNVGQGFQEKENQQIAIMEIASNDPFRIEGKLTEAEKAKITPGQPIIVTSNVVANKNWNGKITEVSDYPTYKEPVNKDKDSQHEPIPYYSFKASLDTQKGLYPGYSTSLDVVVQSKQLLAVPETSIIGIGKSTYVMVQKKGILHKQKVETGQKTGQWVAILKGLKDEDKVGVNPSWIVHLGTLINLN</sequence>
<dbReference type="Proteomes" id="UP000319671">
    <property type="component" value="Unassembled WGS sequence"/>
</dbReference>
<dbReference type="Pfam" id="PF25989">
    <property type="entry name" value="YknX_C"/>
    <property type="match status" value="1"/>
</dbReference>
<comment type="subcellular location">
    <subcellularLocation>
        <location evidence="1">Cell envelope</location>
    </subcellularLocation>
</comment>
<keyword evidence="4" id="KW-0472">Membrane</keyword>
<dbReference type="InterPro" id="IPR058637">
    <property type="entry name" value="YknX-like_C"/>
</dbReference>
<keyword evidence="9" id="KW-1185">Reference proteome</keyword>
<feature type="coiled-coil region" evidence="3">
    <location>
        <begin position="118"/>
        <end position="152"/>
    </location>
</feature>
<feature type="domain" description="YknX-like C-terminal permuted SH3-like" evidence="6">
    <location>
        <begin position="354"/>
        <end position="412"/>
    </location>
</feature>
<protein>
    <submittedName>
        <fullName evidence="8">HlyD family secretion protein</fullName>
    </submittedName>
</protein>
<dbReference type="AlphaFoldDB" id="A0A561CMQ7"/>
<evidence type="ECO:0000313" key="8">
    <source>
        <dbReference type="EMBL" id="TWD92247.1"/>
    </source>
</evidence>
<evidence type="ECO:0000259" key="5">
    <source>
        <dbReference type="Pfam" id="PF25984"/>
    </source>
</evidence>
<keyword evidence="2 3" id="KW-0175">Coiled coil</keyword>
<gene>
    <name evidence="8" type="ORF">FB550_12059</name>
</gene>
<keyword evidence="4" id="KW-1133">Transmembrane helix</keyword>
<evidence type="ECO:0000256" key="2">
    <source>
        <dbReference type="ARBA" id="ARBA00023054"/>
    </source>
</evidence>
<evidence type="ECO:0000256" key="3">
    <source>
        <dbReference type="SAM" id="Coils"/>
    </source>
</evidence>
<name>A0A561CMQ7_9BACI</name>
<dbReference type="Pfam" id="PF25990">
    <property type="entry name" value="Beta-barrel_YknX"/>
    <property type="match status" value="1"/>
</dbReference>
<feature type="coiled-coil region" evidence="3">
    <location>
        <begin position="183"/>
        <end position="224"/>
    </location>
</feature>
<feature type="domain" description="YknX-like barrel-sandwich hybrid" evidence="5">
    <location>
        <begin position="78"/>
        <end position="252"/>
    </location>
</feature>
<evidence type="ECO:0000313" key="9">
    <source>
        <dbReference type="Proteomes" id="UP000319671"/>
    </source>
</evidence>
<dbReference type="PANTHER" id="PTHR32347">
    <property type="entry name" value="EFFLUX SYSTEM COMPONENT YKNX-RELATED"/>
    <property type="match status" value="1"/>
</dbReference>
<dbReference type="Gene3D" id="2.40.420.20">
    <property type="match status" value="1"/>
</dbReference>
<dbReference type="InterPro" id="IPR058636">
    <property type="entry name" value="Beta-barrel_YknX"/>
</dbReference>
<dbReference type="GO" id="GO:0030313">
    <property type="term" value="C:cell envelope"/>
    <property type="evidence" value="ECO:0007669"/>
    <property type="project" value="UniProtKB-SubCell"/>
</dbReference>
<comment type="caution">
    <text evidence="8">The sequence shown here is derived from an EMBL/GenBank/DDBJ whole genome shotgun (WGS) entry which is preliminary data.</text>
</comment>
<evidence type="ECO:0000259" key="6">
    <source>
        <dbReference type="Pfam" id="PF25989"/>
    </source>
</evidence>
<dbReference type="InterPro" id="IPR050465">
    <property type="entry name" value="UPF0194_transport"/>
</dbReference>
<reference evidence="8 9" key="1">
    <citation type="submission" date="2019-06" db="EMBL/GenBank/DDBJ databases">
        <title>Sorghum-associated microbial communities from plants grown in Nebraska, USA.</title>
        <authorList>
            <person name="Schachtman D."/>
        </authorList>
    </citation>
    <scope>NUCLEOTIDE SEQUENCE [LARGE SCALE GENOMIC DNA]</scope>
    <source>
        <strain evidence="8 9">2482</strain>
    </source>
</reference>
<proteinExistence type="predicted"/>
<dbReference type="EMBL" id="VIVN01000020">
    <property type="protein sequence ID" value="TWD92247.1"/>
    <property type="molecule type" value="Genomic_DNA"/>
</dbReference>
<evidence type="ECO:0000256" key="1">
    <source>
        <dbReference type="ARBA" id="ARBA00004196"/>
    </source>
</evidence>
<dbReference type="Pfam" id="PF25984">
    <property type="entry name" value="BSH_YknX"/>
    <property type="match status" value="1"/>
</dbReference>
<feature type="domain" description="YknX-like beta-barrel" evidence="7">
    <location>
        <begin position="262"/>
        <end position="346"/>
    </location>
</feature>
<dbReference type="SUPFAM" id="SSF111369">
    <property type="entry name" value="HlyD-like secretion proteins"/>
    <property type="match status" value="1"/>
</dbReference>
<dbReference type="InterPro" id="IPR058639">
    <property type="entry name" value="BSH_YknX-like"/>
</dbReference>
<dbReference type="RefSeq" id="WP_144568096.1">
    <property type="nucleotide sequence ID" value="NZ_VIVN01000020.1"/>
</dbReference>
<dbReference type="Gene3D" id="2.40.50.100">
    <property type="match status" value="1"/>
</dbReference>
<dbReference type="Gene3D" id="2.40.30.170">
    <property type="match status" value="1"/>
</dbReference>
<dbReference type="PANTHER" id="PTHR32347:SF14">
    <property type="entry name" value="EFFLUX SYSTEM COMPONENT YKNX-RELATED"/>
    <property type="match status" value="1"/>
</dbReference>
<accession>A0A561CMQ7</accession>
<keyword evidence="4" id="KW-0812">Transmembrane</keyword>
<organism evidence="8 9">
    <name type="scientific">Neobacillus bataviensis</name>
    <dbReference type="NCBI Taxonomy" id="220685"/>
    <lineage>
        <taxon>Bacteria</taxon>
        <taxon>Bacillati</taxon>
        <taxon>Bacillota</taxon>
        <taxon>Bacilli</taxon>
        <taxon>Bacillales</taxon>
        <taxon>Bacillaceae</taxon>
        <taxon>Neobacillus</taxon>
    </lineage>
</organism>
<evidence type="ECO:0000259" key="7">
    <source>
        <dbReference type="Pfam" id="PF25990"/>
    </source>
</evidence>
<evidence type="ECO:0000256" key="4">
    <source>
        <dbReference type="SAM" id="Phobius"/>
    </source>
</evidence>